<dbReference type="InterPro" id="IPR000073">
    <property type="entry name" value="AB_hydrolase_1"/>
</dbReference>
<dbReference type="PROSITE" id="PS51257">
    <property type="entry name" value="PROKAR_LIPOPROTEIN"/>
    <property type="match status" value="1"/>
</dbReference>
<gene>
    <name evidence="3" type="ORF">G5B46_22055</name>
</gene>
<organism evidence="3">
    <name type="scientific">Caulobacter sp. 602-2</name>
    <dbReference type="NCBI Taxonomy" id="2710887"/>
    <lineage>
        <taxon>Bacteria</taxon>
        <taxon>Pseudomonadati</taxon>
        <taxon>Pseudomonadota</taxon>
        <taxon>Alphaproteobacteria</taxon>
        <taxon>Caulobacterales</taxon>
        <taxon>Caulobacteraceae</taxon>
        <taxon>Caulobacter</taxon>
    </lineage>
</organism>
<dbReference type="AlphaFoldDB" id="A0A6G4R3K4"/>
<comment type="caution">
    <text evidence="3">The sequence shown here is derived from an EMBL/GenBank/DDBJ whole genome shotgun (WGS) entry which is preliminary data.</text>
</comment>
<dbReference type="SUPFAM" id="SSF53474">
    <property type="entry name" value="alpha/beta-Hydrolases"/>
    <property type="match status" value="1"/>
</dbReference>
<dbReference type="Gene3D" id="3.40.50.1820">
    <property type="entry name" value="alpha/beta hydrolase"/>
    <property type="match status" value="1"/>
</dbReference>
<feature type="chain" id="PRO_5026273244" evidence="1">
    <location>
        <begin position="22"/>
        <end position="282"/>
    </location>
</feature>
<feature type="domain" description="AB hydrolase-1" evidence="2">
    <location>
        <begin position="106"/>
        <end position="186"/>
    </location>
</feature>
<dbReference type="Pfam" id="PF00561">
    <property type="entry name" value="Abhydrolase_1"/>
    <property type="match status" value="1"/>
</dbReference>
<name>A0A6G4R3K4_9CAUL</name>
<dbReference type="PANTHER" id="PTHR12277:SF81">
    <property type="entry name" value="PROTEIN ABHD13"/>
    <property type="match status" value="1"/>
</dbReference>
<protein>
    <submittedName>
        <fullName evidence="3">Alpha/beta hydrolase</fullName>
    </submittedName>
</protein>
<dbReference type="InterPro" id="IPR029058">
    <property type="entry name" value="AB_hydrolase_fold"/>
</dbReference>
<evidence type="ECO:0000256" key="1">
    <source>
        <dbReference type="SAM" id="SignalP"/>
    </source>
</evidence>
<reference evidence="3" key="1">
    <citation type="submission" date="2020-02" db="EMBL/GenBank/DDBJ databases">
        <authorList>
            <person name="Gao J."/>
            <person name="Sun J."/>
        </authorList>
    </citation>
    <scope>NUCLEOTIDE SEQUENCE</scope>
    <source>
        <strain evidence="3">602-2</strain>
    </source>
</reference>
<keyword evidence="3" id="KW-0378">Hydrolase</keyword>
<proteinExistence type="predicted"/>
<accession>A0A6G4R3K4</accession>
<dbReference type="EMBL" id="JAAKGT010000016">
    <property type="protein sequence ID" value="NGM52303.1"/>
    <property type="molecule type" value="Genomic_DNA"/>
</dbReference>
<dbReference type="RefSeq" id="WP_165262521.1">
    <property type="nucleotide sequence ID" value="NZ_JAAKGT010000016.1"/>
</dbReference>
<feature type="signal peptide" evidence="1">
    <location>
        <begin position="1"/>
        <end position="21"/>
    </location>
</feature>
<keyword evidence="1" id="KW-0732">Signal</keyword>
<dbReference type="GO" id="GO:0016787">
    <property type="term" value="F:hydrolase activity"/>
    <property type="evidence" value="ECO:0007669"/>
    <property type="project" value="UniProtKB-KW"/>
</dbReference>
<dbReference type="PANTHER" id="PTHR12277">
    <property type="entry name" value="ALPHA/BETA HYDROLASE DOMAIN-CONTAINING PROTEIN"/>
    <property type="match status" value="1"/>
</dbReference>
<sequence length="282" mass="29304">MIRRTLSLLAPVLVLSLSACITVNIGQRDVVPPFDGAQPAGAPLSAAAIPGAQVAVGTVPFASGEIHYVLAKADPARPLVVFCGGNMFRESAGGASRGAVLGRFGDVLMFDYPGRGQSTGAPTRQAFEAARAPLARKIEAMAAQRTGGVIFWGHSLGGTYCAALAAETKVASSLVMEGSFASIEDIADAMAGAARPLVRLRIDPGAMNYKAPELLKAYPGRIVVAASRQDETIPFKASRRLAARLEAQGRAVTFVPLAQGKHSRFYLEPAYGPAMTAAIAAP</sequence>
<evidence type="ECO:0000313" key="3">
    <source>
        <dbReference type="EMBL" id="NGM52303.1"/>
    </source>
</evidence>
<evidence type="ECO:0000259" key="2">
    <source>
        <dbReference type="Pfam" id="PF00561"/>
    </source>
</evidence>